<evidence type="ECO:0000313" key="5">
    <source>
        <dbReference type="Proteomes" id="UP000245168"/>
    </source>
</evidence>
<feature type="domain" description="Phospholipase D N-terminal" evidence="3">
    <location>
        <begin position="48"/>
        <end position="144"/>
    </location>
</feature>
<feature type="domain" description="PhoD-like phosphatase metallophosphatase" evidence="2">
    <location>
        <begin position="158"/>
        <end position="499"/>
    </location>
</feature>
<dbReference type="OrthoDB" id="327733at2"/>
<evidence type="ECO:0000313" key="4">
    <source>
        <dbReference type="EMBL" id="PWE16394.1"/>
    </source>
</evidence>
<dbReference type="PANTHER" id="PTHR43606:SF2">
    <property type="entry name" value="ALKALINE PHOSPHATASE FAMILY PROTEIN (AFU_ORTHOLOGUE AFUA_5G03860)"/>
    <property type="match status" value="1"/>
</dbReference>
<dbReference type="Pfam" id="PF09423">
    <property type="entry name" value="PhoD"/>
    <property type="match status" value="1"/>
</dbReference>
<dbReference type="Pfam" id="PF16655">
    <property type="entry name" value="PhoD_N"/>
    <property type="match status" value="1"/>
</dbReference>
<dbReference type="InterPro" id="IPR018946">
    <property type="entry name" value="PhoD-like_MPP"/>
</dbReference>
<dbReference type="InterPro" id="IPR052900">
    <property type="entry name" value="Phospholipid_Metab_Enz"/>
</dbReference>
<organism evidence="4 5">
    <name type="scientific">Marinicauda salina</name>
    <dbReference type="NCBI Taxonomy" id="2135793"/>
    <lineage>
        <taxon>Bacteria</taxon>
        <taxon>Pseudomonadati</taxon>
        <taxon>Pseudomonadota</taxon>
        <taxon>Alphaproteobacteria</taxon>
        <taxon>Maricaulales</taxon>
        <taxon>Maricaulaceae</taxon>
        <taxon>Marinicauda</taxon>
    </lineage>
</organism>
<gene>
    <name evidence="4" type="ORF">DDZ18_13305</name>
</gene>
<evidence type="ECO:0000259" key="2">
    <source>
        <dbReference type="Pfam" id="PF09423"/>
    </source>
</evidence>
<dbReference type="InterPro" id="IPR006311">
    <property type="entry name" value="TAT_signal"/>
</dbReference>
<feature type="signal peptide" evidence="1">
    <location>
        <begin position="1"/>
        <end position="27"/>
    </location>
</feature>
<dbReference type="Gene3D" id="2.60.40.380">
    <property type="entry name" value="Purple acid phosphatase-like, N-terminal"/>
    <property type="match status" value="1"/>
</dbReference>
<dbReference type="InterPro" id="IPR029052">
    <property type="entry name" value="Metallo-depent_PP-like"/>
</dbReference>
<evidence type="ECO:0000256" key="1">
    <source>
        <dbReference type="SAM" id="SignalP"/>
    </source>
</evidence>
<accession>A0A2U2BQV8</accession>
<keyword evidence="5" id="KW-1185">Reference proteome</keyword>
<dbReference type="PROSITE" id="PS51257">
    <property type="entry name" value="PROKAR_LIPOPROTEIN"/>
    <property type="match status" value="1"/>
</dbReference>
<protein>
    <submittedName>
        <fullName evidence="4">Alkaline phosphatase</fullName>
    </submittedName>
</protein>
<comment type="caution">
    <text evidence="4">The sequence shown here is derived from an EMBL/GenBank/DDBJ whole genome shotgun (WGS) entry which is preliminary data.</text>
</comment>
<dbReference type="PROSITE" id="PS51318">
    <property type="entry name" value="TAT"/>
    <property type="match status" value="1"/>
</dbReference>
<keyword evidence="1" id="KW-0732">Signal</keyword>
<dbReference type="InterPro" id="IPR038607">
    <property type="entry name" value="PhoD-like_sf"/>
</dbReference>
<dbReference type="RefSeq" id="WP_109253896.1">
    <property type="nucleotide sequence ID" value="NZ_QEXV01000007.1"/>
</dbReference>
<dbReference type="CDD" id="cd07389">
    <property type="entry name" value="MPP_PhoD"/>
    <property type="match status" value="1"/>
</dbReference>
<dbReference type="EMBL" id="QEXV01000007">
    <property type="protein sequence ID" value="PWE16394.1"/>
    <property type="molecule type" value="Genomic_DNA"/>
</dbReference>
<name>A0A2U2BQV8_9PROT</name>
<dbReference type="SUPFAM" id="SSF56300">
    <property type="entry name" value="Metallo-dependent phosphatases"/>
    <property type="match status" value="1"/>
</dbReference>
<dbReference type="AlphaFoldDB" id="A0A2U2BQV8"/>
<reference evidence="5" key="1">
    <citation type="submission" date="2018-05" db="EMBL/GenBank/DDBJ databases">
        <authorList>
            <person name="Liu B.-T."/>
        </authorList>
    </citation>
    <scope>NUCLEOTIDE SEQUENCE [LARGE SCALE GENOMIC DNA]</scope>
    <source>
        <strain evidence="5">WD6-1</strain>
    </source>
</reference>
<dbReference type="Gene3D" id="3.60.21.70">
    <property type="entry name" value="PhoD-like phosphatase"/>
    <property type="match status" value="1"/>
</dbReference>
<dbReference type="InterPro" id="IPR032093">
    <property type="entry name" value="PhoD_N"/>
</dbReference>
<evidence type="ECO:0000259" key="3">
    <source>
        <dbReference type="Pfam" id="PF16655"/>
    </source>
</evidence>
<feature type="chain" id="PRO_5015550890" evidence="1">
    <location>
        <begin position="28"/>
        <end position="532"/>
    </location>
</feature>
<dbReference type="Proteomes" id="UP000245168">
    <property type="component" value="Unassembled WGS sequence"/>
</dbReference>
<dbReference type="PANTHER" id="PTHR43606">
    <property type="entry name" value="PHOSPHATASE, PUTATIVE (AFU_ORTHOLOGUE AFUA_6G08710)-RELATED"/>
    <property type="match status" value="1"/>
</dbReference>
<proteinExistence type="predicted"/>
<sequence length="532" mass="59076">MGKLASRALTRRFLLRSAAAGATASLAAACKLPGLERGAAFRNDPFTLGVASGDPTPEGFVLWTRLAPNPLDPDGGMAPEPLEVAWEIAADEGFSRIVRAGVERALPGRGHAVHAEIHGLPAGRAFFYRFHAGGATSPVGRATTAAPWGAALDRFRIAWCSCAHYEQGFFHAYRDMAAEAPDLIVHTGDYIYESSWGPQVRRHAVPEPYTLADYRMQHALYRLDPDLQAAAAAAPWLATWDDHEVDNDYAGDVAEEAEVSREAFRARRLAAYQAYWENMPLRRRSILERTHETMRIWGQHVFGGMAEINMTDGRQFRTPMACPTEDDRGGALIDRDCPERLDPERTYLGADQERWLNYDFGRSGARWNLVVQPTLFSKFHGTDPETGEPNAWSDGWDGYPAARRRMLDLMAERQGRGANPVLLGGDTHCYWVSDVRQDYDDPASPAIGSEFVTSSVTSHHFSHDAFAANVPNFPHIKHFDAREHGYGLMDLYADRAEVALRTVGEVKRRDGYAPRDQARFVVEAGRPGPVRA</sequence>